<dbReference type="Pfam" id="PF05532">
    <property type="entry name" value="CsbD"/>
    <property type="match status" value="1"/>
</dbReference>
<protein>
    <submittedName>
        <fullName evidence="3">CsbD family protein</fullName>
    </submittedName>
</protein>
<dbReference type="RefSeq" id="WP_354600419.1">
    <property type="nucleotide sequence ID" value="NZ_JBEWZI010000006.1"/>
</dbReference>
<keyword evidence="4" id="KW-1185">Reference proteome</keyword>
<dbReference type="InterPro" id="IPR050423">
    <property type="entry name" value="UPF0337_stress_rsp"/>
</dbReference>
<dbReference type="Proteomes" id="UP001549691">
    <property type="component" value="Unassembled WGS sequence"/>
</dbReference>
<dbReference type="EMBL" id="JBEWZI010000006">
    <property type="protein sequence ID" value="MET7013957.1"/>
    <property type="molecule type" value="Genomic_DNA"/>
</dbReference>
<dbReference type="PIRSF" id="PIRSF039008">
    <property type="entry name" value="YjbJ"/>
    <property type="match status" value="1"/>
</dbReference>
<evidence type="ECO:0000313" key="4">
    <source>
        <dbReference type="Proteomes" id="UP001549691"/>
    </source>
</evidence>
<evidence type="ECO:0000313" key="3">
    <source>
        <dbReference type="EMBL" id="MET7013957.1"/>
    </source>
</evidence>
<comment type="similarity">
    <text evidence="1">Belongs to the UPF0337 (CsbD) family.</text>
</comment>
<dbReference type="InterPro" id="IPR026042">
    <property type="entry name" value="YjbJ"/>
</dbReference>
<gene>
    <name evidence="3" type="ORF">ABXR19_07130</name>
</gene>
<name>A0ABV2TJ57_9RHOO</name>
<dbReference type="InterPro" id="IPR036629">
    <property type="entry name" value="YjbJ_sf"/>
</dbReference>
<proteinExistence type="inferred from homology"/>
<dbReference type="Gene3D" id="1.10.1470.10">
    <property type="entry name" value="YjbJ"/>
    <property type="match status" value="1"/>
</dbReference>
<evidence type="ECO:0000256" key="1">
    <source>
        <dbReference type="ARBA" id="ARBA00009129"/>
    </source>
</evidence>
<dbReference type="InterPro" id="IPR008462">
    <property type="entry name" value="CsbD"/>
</dbReference>
<evidence type="ECO:0000259" key="2">
    <source>
        <dbReference type="Pfam" id="PF05532"/>
    </source>
</evidence>
<sequence length="74" mass="8592">MNWDIVEGDWKQFKGKVKTQWGKLTDDKLDEIAGKRIELSGKLQEAYGISRDEAETQIKRFEKNHKDSSKDCCS</sequence>
<dbReference type="PANTHER" id="PTHR34977">
    <property type="entry name" value="UPF0337 PROTEIN YJBJ"/>
    <property type="match status" value="1"/>
</dbReference>
<organism evidence="3 4">
    <name type="scientific">Uliginosibacterium flavum</name>
    <dbReference type="NCBI Taxonomy" id="1396831"/>
    <lineage>
        <taxon>Bacteria</taxon>
        <taxon>Pseudomonadati</taxon>
        <taxon>Pseudomonadota</taxon>
        <taxon>Betaproteobacteria</taxon>
        <taxon>Rhodocyclales</taxon>
        <taxon>Zoogloeaceae</taxon>
        <taxon>Uliginosibacterium</taxon>
    </lineage>
</organism>
<dbReference type="SUPFAM" id="SSF69047">
    <property type="entry name" value="Hypothetical protein YjbJ"/>
    <property type="match status" value="1"/>
</dbReference>
<accession>A0ABV2TJ57</accession>
<comment type="caution">
    <text evidence="3">The sequence shown here is derived from an EMBL/GenBank/DDBJ whole genome shotgun (WGS) entry which is preliminary data.</text>
</comment>
<dbReference type="PANTHER" id="PTHR34977:SF1">
    <property type="entry name" value="UPF0337 PROTEIN YJBJ"/>
    <property type="match status" value="1"/>
</dbReference>
<reference evidence="3 4" key="1">
    <citation type="submission" date="2024-07" db="EMBL/GenBank/DDBJ databases">
        <title>Uliginosibacterium flavum JJ3220;KACC:17644.</title>
        <authorList>
            <person name="Kim M.K."/>
        </authorList>
    </citation>
    <scope>NUCLEOTIDE SEQUENCE [LARGE SCALE GENOMIC DNA]</scope>
    <source>
        <strain evidence="3 4">KACC:17644</strain>
    </source>
</reference>
<feature type="domain" description="CsbD-like" evidence="2">
    <location>
        <begin position="4"/>
        <end position="55"/>
    </location>
</feature>